<gene>
    <name evidence="1" type="ORF">QBC38DRAFT_262852</name>
</gene>
<name>A0AAN7BLH1_9PEZI</name>
<evidence type="ECO:0000313" key="1">
    <source>
        <dbReference type="EMBL" id="KAK4225464.1"/>
    </source>
</evidence>
<dbReference type="PANTHER" id="PTHR38886">
    <property type="entry name" value="SESA DOMAIN-CONTAINING PROTEIN"/>
    <property type="match status" value="1"/>
</dbReference>
<reference evidence="1" key="1">
    <citation type="journal article" date="2023" name="Mol. Phylogenet. Evol.">
        <title>Genome-scale phylogeny and comparative genomics of the fungal order Sordariales.</title>
        <authorList>
            <person name="Hensen N."/>
            <person name="Bonometti L."/>
            <person name="Westerberg I."/>
            <person name="Brannstrom I.O."/>
            <person name="Guillou S."/>
            <person name="Cros-Aarteil S."/>
            <person name="Calhoun S."/>
            <person name="Haridas S."/>
            <person name="Kuo A."/>
            <person name="Mondo S."/>
            <person name="Pangilinan J."/>
            <person name="Riley R."/>
            <person name="LaButti K."/>
            <person name="Andreopoulos B."/>
            <person name="Lipzen A."/>
            <person name="Chen C."/>
            <person name="Yan M."/>
            <person name="Daum C."/>
            <person name="Ng V."/>
            <person name="Clum A."/>
            <person name="Steindorff A."/>
            <person name="Ohm R.A."/>
            <person name="Martin F."/>
            <person name="Silar P."/>
            <person name="Natvig D.O."/>
            <person name="Lalanne C."/>
            <person name="Gautier V."/>
            <person name="Ament-Velasquez S.L."/>
            <person name="Kruys A."/>
            <person name="Hutchinson M.I."/>
            <person name="Powell A.J."/>
            <person name="Barry K."/>
            <person name="Miller A.N."/>
            <person name="Grigoriev I.V."/>
            <person name="Debuchy R."/>
            <person name="Gladieux P."/>
            <person name="Hiltunen Thoren M."/>
            <person name="Johannesson H."/>
        </authorList>
    </citation>
    <scope>NUCLEOTIDE SEQUENCE</scope>
    <source>
        <strain evidence="1">CBS 990.96</strain>
    </source>
</reference>
<reference evidence="1" key="2">
    <citation type="submission" date="2023-05" db="EMBL/GenBank/DDBJ databases">
        <authorList>
            <consortium name="Lawrence Berkeley National Laboratory"/>
            <person name="Steindorff A."/>
            <person name="Hensen N."/>
            <person name="Bonometti L."/>
            <person name="Westerberg I."/>
            <person name="Brannstrom I.O."/>
            <person name="Guillou S."/>
            <person name="Cros-Aarteil S."/>
            <person name="Calhoun S."/>
            <person name="Haridas S."/>
            <person name="Kuo A."/>
            <person name="Mondo S."/>
            <person name="Pangilinan J."/>
            <person name="Riley R."/>
            <person name="Labutti K."/>
            <person name="Andreopoulos B."/>
            <person name="Lipzen A."/>
            <person name="Chen C."/>
            <person name="Yanf M."/>
            <person name="Daum C."/>
            <person name="Ng V."/>
            <person name="Clum A."/>
            <person name="Ohm R."/>
            <person name="Martin F."/>
            <person name="Silar P."/>
            <person name="Natvig D."/>
            <person name="Lalanne C."/>
            <person name="Gautier V."/>
            <person name="Ament-Velasquez S.L."/>
            <person name="Kruys A."/>
            <person name="Hutchinson M.I."/>
            <person name="Powell A.J."/>
            <person name="Barry K."/>
            <person name="Miller A.N."/>
            <person name="Grigoriev I.V."/>
            <person name="Debuchy R."/>
            <person name="Gladieux P."/>
            <person name="Thoren M.H."/>
            <person name="Johannesson H."/>
        </authorList>
    </citation>
    <scope>NUCLEOTIDE SEQUENCE</scope>
    <source>
        <strain evidence="1">CBS 990.96</strain>
    </source>
</reference>
<keyword evidence="2" id="KW-1185">Reference proteome</keyword>
<proteinExistence type="predicted"/>
<comment type="caution">
    <text evidence="1">The sequence shown here is derived from an EMBL/GenBank/DDBJ whole genome shotgun (WGS) entry which is preliminary data.</text>
</comment>
<dbReference type="PANTHER" id="PTHR38886:SF1">
    <property type="entry name" value="NACHT-NTPASE AND P-LOOP NTPASES N-TERMINAL DOMAIN-CONTAINING PROTEIN"/>
    <property type="match status" value="1"/>
</dbReference>
<dbReference type="Proteomes" id="UP001301958">
    <property type="component" value="Unassembled WGS sequence"/>
</dbReference>
<evidence type="ECO:0008006" key="3">
    <source>
        <dbReference type="Google" id="ProtNLM"/>
    </source>
</evidence>
<evidence type="ECO:0000313" key="2">
    <source>
        <dbReference type="Proteomes" id="UP001301958"/>
    </source>
</evidence>
<sequence>MGSPISFGDAVAMSKIAWNIAQALSKGRKSAPAEIRQVEKQLKSLSSTLAAFQTISANDSDVGMTQEAAATLKRMLEDCNETLSHLQQIVDKYVHVTDANRSSTQSGVKRLGSELFKNYKKIIWVKEAGDLATLRSQLLLHTNSLGLILGIIINSRTSRLEENLKLNLSKLTDVHEWWTKNLKNSQPIRPASARDDTECSYLTFRVSVVTDSGPNLLCSRACLREDFETQPSPLFACNCGPAKPHKRLEDIALSRTSFPFRQTGVYGSWTLYRVLDKSTNRLITITICISKVTDIQEFEYSFVKTLSEAGAEAMLEQGLTNHLVHPTPDMQGVRILNLQSYLKQLSKLVTKVEFRVGHRSLCKDGIDSLNLLHYREIRGEDAGQTNRELEYAELLIYYSSSNSVNEGDITSNSLHLKYGTKHRLFSEDMSVVIEEVECLGFMEDTEISRLKKANITIKMANLDAAVNFHQKLKEMAEELFIMTLATPGPDDVAVFYLPATQVECDVVSIQEAELVITRDKTGNSRLIVTSSNGCTVLVQNLRNDFFTSTSKSPNFASPTWLIQVDMNESQGNYQRKVIPYPNGFRFLSFHNAKCKSL</sequence>
<dbReference type="AlphaFoldDB" id="A0AAN7BLH1"/>
<protein>
    <recommendedName>
        <fullName evidence="3">Fungal N-terminal domain-containing protein</fullName>
    </recommendedName>
</protein>
<accession>A0AAN7BLH1</accession>
<dbReference type="EMBL" id="MU865366">
    <property type="protein sequence ID" value="KAK4225464.1"/>
    <property type="molecule type" value="Genomic_DNA"/>
</dbReference>
<organism evidence="1 2">
    <name type="scientific">Podospora fimiseda</name>
    <dbReference type="NCBI Taxonomy" id="252190"/>
    <lineage>
        <taxon>Eukaryota</taxon>
        <taxon>Fungi</taxon>
        <taxon>Dikarya</taxon>
        <taxon>Ascomycota</taxon>
        <taxon>Pezizomycotina</taxon>
        <taxon>Sordariomycetes</taxon>
        <taxon>Sordariomycetidae</taxon>
        <taxon>Sordariales</taxon>
        <taxon>Podosporaceae</taxon>
        <taxon>Podospora</taxon>
    </lineage>
</organism>